<dbReference type="Proteomes" id="UP000010366">
    <property type="component" value="Chromosome"/>
</dbReference>
<dbReference type="STRING" id="1173020.Cha6605_2334"/>
<evidence type="ECO:0000313" key="2">
    <source>
        <dbReference type="Proteomes" id="UP000010366"/>
    </source>
</evidence>
<dbReference type="eggNOG" id="ENOG502ZAC0">
    <property type="taxonomic scope" value="Bacteria"/>
</dbReference>
<dbReference type="AlphaFoldDB" id="K9UGS9"/>
<gene>
    <name evidence="1" type="ORF">Cha6605_2334</name>
</gene>
<dbReference type="HOGENOM" id="CLU_059159_0_0_3"/>
<reference evidence="1 2" key="1">
    <citation type="submission" date="2012-05" db="EMBL/GenBank/DDBJ databases">
        <title>Finished chromosome of genome of Chamaesiphon sp. PCC 6605.</title>
        <authorList>
            <consortium name="US DOE Joint Genome Institute"/>
            <person name="Gugger M."/>
            <person name="Coursin T."/>
            <person name="Rippka R."/>
            <person name="Tandeau De Marsac N."/>
            <person name="Huntemann M."/>
            <person name="Wei C.-L."/>
            <person name="Han J."/>
            <person name="Detter J.C."/>
            <person name="Han C."/>
            <person name="Tapia R."/>
            <person name="Chen A."/>
            <person name="Kyrpides N."/>
            <person name="Mavromatis K."/>
            <person name="Markowitz V."/>
            <person name="Szeto E."/>
            <person name="Ivanova N."/>
            <person name="Pagani I."/>
            <person name="Pati A."/>
            <person name="Goodwin L."/>
            <person name="Nordberg H.P."/>
            <person name="Cantor M.N."/>
            <person name="Hua S.X."/>
            <person name="Woyke T."/>
            <person name="Kerfeld C.A."/>
        </authorList>
    </citation>
    <scope>NUCLEOTIDE SEQUENCE [LARGE SCALE GENOMIC DNA]</scope>
    <source>
        <strain evidence="2">ATCC 27169 / PCC 6605</strain>
    </source>
</reference>
<evidence type="ECO:0008006" key="3">
    <source>
        <dbReference type="Google" id="ProtNLM"/>
    </source>
</evidence>
<name>K9UGS9_CHAP6</name>
<dbReference type="EMBL" id="CP003600">
    <property type="protein sequence ID" value="AFY93409.1"/>
    <property type="molecule type" value="Genomic_DNA"/>
</dbReference>
<accession>K9UGS9</accession>
<dbReference type="KEGG" id="cmp:Cha6605_2334"/>
<dbReference type="PATRIC" id="fig|1173020.3.peg.2652"/>
<protein>
    <recommendedName>
        <fullName evidence="3">AB hydrolase-1 domain-containing protein</fullName>
    </recommendedName>
</protein>
<dbReference type="RefSeq" id="WP_015159559.1">
    <property type="nucleotide sequence ID" value="NC_019697.1"/>
</dbReference>
<dbReference type="OrthoDB" id="570706at2"/>
<evidence type="ECO:0000313" key="1">
    <source>
        <dbReference type="EMBL" id="AFY93409.1"/>
    </source>
</evidence>
<proteinExistence type="predicted"/>
<sequence>MATDYIIFVHGVKTRERDLFERTASEMFARMKPYLQSDSSRTFKPITLFWGDIAEDSTNLILNALKDSPTWSQFWFQKFRTEQVIPFVGDAALYLSRHVSVQIIKQMTAQAIEQMGLDLEEIQQKSKPDGDRLHLVTHSWGTVILFDIMFATRWEDVSLDPEIIEFVNTLRSCFFGVGNPEINDLGMPIASIHTMGSPISLFNLLNASGAKSFNLTPELKNFLSSLYQITGKPLPWFNYTHPGDPLAYPLKGVMDLSLGDANKFVTLEDIIAPTNSWLQFFNQNIISIIQGGEAHNSYWTNELVSQKIGQVIQSC</sequence>
<organism evidence="1 2">
    <name type="scientific">Chamaesiphon minutus (strain ATCC 27169 / PCC 6605)</name>
    <dbReference type="NCBI Taxonomy" id="1173020"/>
    <lineage>
        <taxon>Bacteria</taxon>
        <taxon>Bacillati</taxon>
        <taxon>Cyanobacteriota</taxon>
        <taxon>Cyanophyceae</taxon>
        <taxon>Gomontiellales</taxon>
        <taxon>Chamaesiphonaceae</taxon>
        <taxon>Chamaesiphon</taxon>
    </lineage>
</organism>
<keyword evidence="2" id="KW-1185">Reference proteome</keyword>